<comment type="similarity">
    <text evidence="2">Belongs to the transketolase family.</text>
</comment>
<dbReference type="InterPro" id="IPR033248">
    <property type="entry name" value="Transketolase_C"/>
</dbReference>
<dbReference type="AlphaFoldDB" id="A0A662D0S2"/>
<dbReference type="InterPro" id="IPR029061">
    <property type="entry name" value="THDP-binding"/>
</dbReference>
<dbReference type="PANTHER" id="PTHR43825">
    <property type="entry name" value="PYRUVATE DEHYDROGENASE E1 COMPONENT"/>
    <property type="match status" value="1"/>
</dbReference>
<proteinExistence type="inferred from homology"/>
<gene>
    <name evidence="5" type="ORF">DRZ78_01885</name>
</gene>
<sequence length="312" mass="34056">MEKLIATRDAFGEVLVELGERYENLVVLTADLAESTRTYKFANRFPNRFFNIGIAEQNMMGIAAGLASCGKIVVASSFAIFASGRAWEQVRYSICHSYLNVKIVATHGGISVGEDGSSHQAAEDISLMRTIPGMRVLVPADAAETKKAVEVAVETEGPFYIRLGRPKVPLIFEDELPFQLGKGYKLTEGSDVTIFACGIMLSQALEAEKNLRKEGIRSQVINMSTIKPIDRQIIIEAAKTTGAIVTAEEHQVIGGLGSAVSEVLSENIPTPLERVGLRDRFGESGKPQKLFEKYGLTAGHIEEAVKKVLRRK</sequence>
<comment type="caution">
    <text evidence="5">The sequence shown here is derived from an EMBL/GenBank/DDBJ whole genome shotgun (WGS) entry which is preliminary data.</text>
</comment>
<dbReference type="InterPro" id="IPR005475">
    <property type="entry name" value="Transketolase-like_Pyr-bd"/>
</dbReference>
<dbReference type="EMBL" id="QMPY01000049">
    <property type="protein sequence ID" value="RLE08049.1"/>
    <property type="molecule type" value="Genomic_DNA"/>
</dbReference>
<dbReference type="Gene3D" id="3.40.50.970">
    <property type="match status" value="1"/>
</dbReference>
<comment type="cofactor">
    <cofactor evidence="1">
        <name>thiamine diphosphate</name>
        <dbReference type="ChEBI" id="CHEBI:58937"/>
    </cofactor>
</comment>
<dbReference type="Pfam" id="PF02780">
    <property type="entry name" value="Transketolase_C"/>
    <property type="match status" value="1"/>
</dbReference>
<evidence type="ECO:0000259" key="4">
    <source>
        <dbReference type="SMART" id="SM00861"/>
    </source>
</evidence>
<evidence type="ECO:0000256" key="2">
    <source>
        <dbReference type="ARBA" id="ARBA00007131"/>
    </source>
</evidence>
<protein>
    <submittedName>
        <fullName evidence="5">Transketolase family protein</fullName>
    </submittedName>
</protein>
<evidence type="ECO:0000313" key="5">
    <source>
        <dbReference type="EMBL" id="RLE08049.1"/>
    </source>
</evidence>
<dbReference type="Proteomes" id="UP000277457">
    <property type="component" value="Unassembled WGS sequence"/>
</dbReference>
<dbReference type="CDD" id="cd07033">
    <property type="entry name" value="TPP_PYR_DXS_TK_like"/>
    <property type="match status" value="1"/>
</dbReference>
<dbReference type="SUPFAM" id="SSF52518">
    <property type="entry name" value="Thiamin diphosphate-binding fold (THDP-binding)"/>
    <property type="match status" value="1"/>
</dbReference>
<dbReference type="SUPFAM" id="SSF52922">
    <property type="entry name" value="TK C-terminal domain-like"/>
    <property type="match status" value="1"/>
</dbReference>
<name>A0A662D0S2_UNCAE</name>
<dbReference type="Gene3D" id="3.40.50.920">
    <property type="match status" value="1"/>
</dbReference>
<dbReference type="InterPro" id="IPR051157">
    <property type="entry name" value="PDH/Transketolase"/>
</dbReference>
<evidence type="ECO:0000256" key="1">
    <source>
        <dbReference type="ARBA" id="ARBA00001964"/>
    </source>
</evidence>
<evidence type="ECO:0000313" key="6">
    <source>
        <dbReference type="Proteomes" id="UP000277457"/>
    </source>
</evidence>
<dbReference type="SMART" id="SM00861">
    <property type="entry name" value="Transket_pyr"/>
    <property type="match status" value="1"/>
</dbReference>
<keyword evidence="3" id="KW-0786">Thiamine pyrophosphate</keyword>
<evidence type="ECO:0000256" key="3">
    <source>
        <dbReference type="ARBA" id="ARBA00023052"/>
    </source>
</evidence>
<feature type="domain" description="Transketolase-like pyrimidine-binding" evidence="4">
    <location>
        <begin position="5"/>
        <end position="170"/>
    </location>
</feature>
<organism evidence="5 6">
    <name type="scientific">Aerophobetes bacterium</name>
    <dbReference type="NCBI Taxonomy" id="2030807"/>
    <lineage>
        <taxon>Bacteria</taxon>
        <taxon>Candidatus Aerophobota</taxon>
    </lineage>
</organism>
<reference evidence="5 6" key="1">
    <citation type="submission" date="2018-06" db="EMBL/GenBank/DDBJ databases">
        <title>Extensive metabolic versatility and redundancy in microbially diverse, dynamic hydrothermal sediments.</title>
        <authorList>
            <person name="Dombrowski N."/>
            <person name="Teske A."/>
            <person name="Baker B.J."/>
        </authorList>
    </citation>
    <scope>NUCLEOTIDE SEQUENCE [LARGE SCALE GENOMIC DNA]</scope>
    <source>
        <strain evidence="5">B7_G13</strain>
    </source>
</reference>
<dbReference type="Pfam" id="PF02779">
    <property type="entry name" value="Transket_pyr"/>
    <property type="match status" value="1"/>
</dbReference>
<dbReference type="PANTHER" id="PTHR43825:SF1">
    <property type="entry name" value="TRANSKETOLASE-LIKE PYRIMIDINE-BINDING DOMAIN-CONTAINING PROTEIN"/>
    <property type="match status" value="1"/>
</dbReference>
<dbReference type="InterPro" id="IPR009014">
    <property type="entry name" value="Transketo_C/PFOR_II"/>
</dbReference>
<accession>A0A662D0S2</accession>
<dbReference type="FunFam" id="3.40.50.970:FF:000129">
    <property type="entry name" value="Transketolase"/>
    <property type="match status" value="1"/>
</dbReference>